<proteinExistence type="predicted"/>
<dbReference type="AlphaFoldDB" id="A0AB34I4X4"/>
<feature type="compositionally biased region" description="Polar residues" evidence="1">
    <location>
        <begin position="90"/>
        <end position="100"/>
    </location>
</feature>
<organism evidence="2 3">
    <name type="scientific">Eschrichtius robustus</name>
    <name type="common">California gray whale</name>
    <name type="synonym">Eschrichtius gibbosus</name>
    <dbReference type="NCBI Taxonomy" id="9764"/>
    <lineage>
        <taxon>Eukaryota</taxon>
        <taxon>Metazoa</taxon>
        <taxon>Chordata</taxon>
        <taxon>Craniata</taxon>
        <taxon>Vertebrata</taxon>
        <taxon>Euteleostomi</taxon>
        <taxon>Mammalia</taxon>
        <taxon>Eutheria</taxon>
        <taxon>Laurasiatheria</taxon>
        <taxon>Artiodactyla</taxon>
        <taxon>Whippomorpha</taxon>
        <taxon>Cetacea</taxon>
        <taxon>Mysticeti</taxon>
        <taxon>Eschrichtiidae</taxon>
        <taxon>Eschrichtius</taxon>
    </lineage>
</organism>
<feature type="region of interest" description="Disordered" evidence="1">
    <location>
        <begin position="36"/>
        <end position="151"/>
    </location>
</feature>
<evidence type="ECO:0000313" key="2">
    <source>
        <dbReference type="EMBL" id="KAJ8798450.1"/>
    </source>
</evidence>
<evidence type="ECO:0000313" key="3">
    <source>
        <dbReference type="Proteomes" id="UP001159641"/>
    </source>
</evidence>
<dbReference type="EMBL" id="JAIQCJ010000056">
    <property type="protein sequence ID" value="KAJ8798450.1"/>
    <property type="molecule type" value="Genomic_DNA"/>
</dbReference>
<keyword evidence="3" id="KW-1185">Reference proteome</keyword>
<sequence length="151" mass="15959">MNPCFDLSRRNPQEDFELIQRIGSGTYGDVYKVRARGRAPLRPWGSDPPRGGRRAPASRGAGVRAACRRETLAPGSGGRGGAAGAQGSATVQRTKGQTFNPETPGSLPEPPPDAHFPGSAERRRPLCSSPRGEGPAIVISLGSVHRQPLNL</sequence>
<dbReference type="Gene3D" id="3.30.200.20">
    <property type="entry name" value="Phosphorylase Kinase, domain 1"/>
    <property type="match status" value="1"/>
</dbReference>
<evidence type="ECO:0000256" key="1">
    <source>
        <dbReference type="SAM" id="MobiDB-lite"/>
    </source>
</evidence>
<dbReference type="Proteomes" id="UP001159641">
    <property type="component" value="Unassembled WGS sequence"/>
</dbReference>
<name>A0AB34I4X4_ESCRO</name>
<gene>
    <name evidence="2" type="ORF">J1605_016729</name>
</gene>
<protein>
    <submittedName>
        <fullName evidence="2">Uncharacterized protein</fullName>
    </submittedName>
</protein>
<feature type="compositionally biased region" description="Low complexity" evidence="1">
    <location>
        <begin position="45"/>
        <end position="65"/>
    </location>
</feature>
<comment type="caution">
    <text evidence="2">The sequence shown here is derived from an EMBL/GenBank/DDBJ whole genome shotgun (WGS) entry which is preliminary data.</text>
</comment>
<reference evidence="2 3" key="1">
    <citation type="submission" date="2022-11" db="EMBL/GenBank/DDBJ databases">
        <title>Whole genome sequence of Eschrichtius robustus ER-17-0199.</title>
        <authorList>
            <person name="Bruniche-Olsen A."/>
            <person name="Black A.N."/>
            <person name="Fields C.J."/>
            <person name="Walden K."/>
            <person name="Dewoody J.A."/>
        </authorList>
    </citation>
    <scope>NUCLEOTIDE SEQUENCE [LARGE SCALE GENOMIC DNA]</scope>
    <source>
        <strain evidence="2">ER-17-0199</strain>
        <tissue evidence="2">Blubber</tissue>
    </source>
</reference>
<feature type="compositionally biased region" description="Gly residues" evidence="1">
    <location>
        <begin position="75"/>
        <end position="84"/>
    </location>
</feature>
<accession>A0AB34I4X4</accession>